<reference evidence="2" key="1">
    <citation type="submission" date="2017-02" db="UniProtKB">
        <authorList>
            <consortium name="WormBaseParasite"/>
        </authorList>
    </citation>
    <scope>IDENTIFICATION</scope>
</reference>
<accession>A0A0M3I2Z3</accession>
<name>A0A0M3I2Z3_ASCLU</name>
<keyword evidence="1" id="KW-1185">Reference proteome</keyword>
<protein>
    <submittedName>
        <fullName evidence="2">Uncharacterized protein</fullName>
    </submittedName>
</protein>
<evidence type="ECO:0000313" key="2">
    <source>
        <dbReference type="WBParaSite" id="ALUE_0001094101-mRNA-1"/>
    </source>
</evidence>
<dbReference type="Proteomes" id="UP000036681">
    <property type="component" value="Unplaced"/>
</dbReference>
<organism evidence="1 2">
    <name type="scientific">Ascaris lumbricoides</name>
    <name type="common">Giant roundworm</name>
    <dbReference type="NCBI Taxonomy" id="6252"/>
    <lineage>
        <taxon>Eukaryota</taxon>
        <taxon>Metazoa</taxon>
        <taxon>Ecdysozoa</taxon>
        <taxon>Nematoda</taxon>
        <taxon>Chromadorea</taxon>
        <taxon>Rhabditida</taxon>
        <taxon>Spirurina</taxon>
        <taxon>Ascaridomorpha</taxon>
        <taxon>Ascaridoidea</taxon>
        <taxon>Ascarididae</taxon>
        <taxon>Ascaris</taxon>
    </lineage>
</organism>
<dbReference type="AlphaFoldDB" id="A0A0M3I2Z3"/>
<proteinExistence type="predicted"/>
<evidence type="ECO:0000313" key="1">
    <source>
        <dbReference type="Proteomes" id="UP000036681"/>
    </source>
</evidence>
<dbReference type="WBParaSite" id="ALUE_0001094101-mRNA-1">
    <property type="protein sequence ID" value="ALUE_0001094101-mRNA-1"/>
    <property type="gene ID" value="ALUE_0001094101"/>
</dbReference>
<sequence>MYKPPKLDSWICWTVSALDGAAPTVRLVSFKRV</sequence>